<dbReference type="InterPro" id="IPR051127">
    <property type="entry name" value="Fungal_SecMet_Regulators"/>
</dbReference>
<keyword evidence="1" id="KW-0805">Transcription regulation</keyword>
<gene>
    <name evidence="6" type="ORF">ASPGLDRAFT_1187373</name>
</gene>
<proteinExistence type="predicted"/>
<dbReference type="GeneID" id="34456244"/>
<reference evidence="7" key="1">
    <citation type="journal article" date="2017" name="Genome Biol.">
        <title>Comparative genomics reveals high biological diversity and specific adaptations in the industrially and medically important fungal genus Aspergillus.</title>
        <authorList>
            <person name="de Vries R.P."/>
            <person name="Riley R."/>
            <person name="Wiebenga A."/>
            <person name="Aguilar-Osorio G."/>
            <person name="Amillis S."/>
            <person name="Uchima C.A."/>
            <person name="Anderluh G."/>
            <person name="Asadollahi M."/>
            <person name="Askin M."/>
            <person name="Barry K."/>
            <person name="Battaglia E."/>
            <person name="Bayram O."/>
            <person name="Benocci T."/>
            <person name="Braus-Stromeyer S.A."/>
            <person name="Caldana C."/>
            <person name="Canovas D."/>
            <person name="Cerqueira G.C."/>
            <person name="Chen F."/>
            <person name="Chen W."/>
            <person name="Choi C."/>
            <person name="Clum A."/>
            <person name="Dos Santos R.A."/>
            <person name="Damasio A.R."/>
            <person name="Diallinas G."/>
            <person name="Emri T."/>
            <person name="Fekete E."/>
            <person name="Flipphi M."/>
            <person name="Freyberg S."/>
            <person name="Gallo A."/>
            <person name="Gournas C."/>
            <person name="Habgood R."/>
            <person name="Hainaut M."/>
            <person name="Harispe M.L."/>
            <person name="Henrissat B."/>
            <person name="Hilden K.S."/>
            <person name="Hope R."/>
            <person name="Hossain A."/>
            <person name="Karabika E."/>
            <person name="Karaffa L."/>
            <person name="Karanyi Z."/>
            <person name="Krasevec N."/>
            <person name="Kuo A."/>
            <person name="Kusch H."/>
            <person name="LaButti K."/>
            <person name="Lagendijk E.L."/>
            <person name="Lapidus A."/>
            <person name="Levasseur A."/>
            <person name="Lindquist E."/>
            <person name="Lipzen A."/>
            <person name="Logrieco A.F."/>
            <person name="MacCabe A."/>
            <person name="Maekelae M.R."/>
            <person name="Malavazi I."/>
            <person name="Melin P."/>
            <person name="Meyer V."/>
            <person name="Mielnichuk N."/>
            <person name="Miskei M."/>
            <person name="Molnar A.P."/>
            <person name="Mule G."/>
            <person name="Ngan C.Y."/>
            <person name="Orejas M."/>
            <person name="Orosz E."/>
            <person name="Ouedraogo J.P."/>
            <person name="Overkamp K.M."/>
            <person name="Park H.-S."/>
            <person name="Perrone G."/>
            <person name="Piumi F."/>
            <person name="Punt P.J."/>
            <person name="Ram A.F."/>
            <person name="Ramon A."/>
            <person name="Rauscher S."/>
            <person name="Record E."/>
            <person name="Riano-Pachon D.M."/>
            <person name="Robert V."/>
            <person name="Roehrig J."/>
            <person name="Ruller R."/>
            <person name="Salamov A."/>
            <person name="Salih N.S."/>
            <person name="Samson R.A."/>
            <person name="Sandor E."/>
            <person name="Sanguinetti M."/>
            <person name="Schuetze T."/>
            <person name="Sepcic K."/>
            <person name="Shelest E."/>
            <person name="Sherlock G."/>
            <person name="Sophianopoulou V."/>
            <person name="Squina F.M."/>
            <person name="Sun H."/>
            <person name="Susca A."/>
            <person name="Todd R.B."/>
            <person name="Tsang A."/>
            <person name="Unkles S.E."/>
            <person name="van de Wiele N."/>
            <person name="van Rossen-Uffink D."/>
            <person name="Oliveira J.V."/>
            <person name="Vesth T.C."/>
            <person name="Visser J."/>
            <person name="Yu J.-H."/>
            <person name="Zhou M."/>
            <person name="Andersen M.R."/>
            <person name="Archer D.B."/>
            <person name="Baker S.E."/>
            <person name="Benoit I."/>
            <person name="Brakhage A.A."/>
            <person name="Braus G.H."/>
            <person name="Fischer R."/>
            <person name="Frisvad J.C."/>
            <person name="Goldman G.H."/>
            <person name="Houbraken J."/>
            <person name="Oakley B."/>
            <person name="Pocsi I."/>
            <person name="Scazzocchio C."/>
            <person name="Seiboth B."/>
            <person name="vanKuyk P.A."/>
            <person name="Wortman J."/>
            <person name="Dyer P.S."/>
            <person name="Grigoriev I.V."/>
        </authorList>
    </citation>
    <scope>NUCLEOTIDE SEQUENCE [LARGE SCALE GENOMIC DNA]</scope>
    <source>
        <strain evidence="7">CBS 516.65</strain>
    </source>
</reference>
<dbReference type="RefSeq" id="XP_022395507.1">
    <property type="nucleotide sequence ID" value="XM_022539983.1"/>
</dbReference>
<evidence type="ECO:0000313" key="6">
    <source>
        <dbReference type="EMBL" id="OJJ78809.1"/>
    </source>
</evidence>
<dbReference type="InterPro" id="IPR007219">
    <property type="entry name" value="XnlR_reg_dom"/>
</dbReference>
<dbReference type="PANTHER" id="PTHR47424:SF3">
    <property type="entry name" value="REGULATORY PROTEIN GAL4"/>
    <property type="match status" value="1"/>
</dbReference>
<feature type="domain" description="Xylanolytic transcriptional activator regulatory" evidence="5">
    <location>
        <begin position="57"/>
        <end position="227"/>
    </location>
</feature>
<dbReference type="PANTHER" id="PTHR47424">
    <property type="entry name" value="REGULATORY PROTEIN GAL4"/>
    <property type="match status" value="1"/>
</dbReference>
<evidence type="ECO:0000259" key="5">
    <source>
        <dbReference type="Pfam" id="PF04082"/>
    </source>
</evidence>
<dbReference type="GO" id="GO:0006351">
    <property type="term" value="P:DNA-templated transcription"/>
    <property type="evidence" value="ECO:0007669"/>
    <property type="project" value="InterPro"/>
</dbReference>
<dbReference type="Pfam" id="PF04082">
    <property type="entry name" value="Fungal_trans"/>
    <property type="match status" value="1"/>
</dbReference>
<dbReference type="Proteomes" id="UP000184300">
    <property type="component" value="Unassembled WGS sequence"/>
</dbReference>
<dbReference type="GO" id="GO:0003677">
    <property type="term" value="F:DNA binding"/>
    <property type="evidence" value="ECO:0007669"/>
    <property type="project" value="UniProtKB-KW"/>
</dbReference>
<organism evidence="6 7">
    <name type="scientific">Aspergillus glaucus CBS 516.65</name>
    <dbReference type="NCBI Taxonomy" id="1160497"/>
    <lineage>
        <taxon>Eukaryota</taxon>
        <taxon>Fungi</taxon>
        <taxon>Dikarya</taxon>
        <taxon>Ascomycota</taxon>
        <taxon>Pezizomycotina</taxon>
        <taxon>Eurotiomycetes</taxon>
        <taxon>Eurotiomycetidae</taxon>
        <taxon>Eurotiales</taxon>
        <taxon>Aspergillaceae</taxon>
        <taxon>Aspergillus</taxon>
        <taxon>Aspergillus subgen. Aspergillus</taxon>
    </lineage>
</organism>
<dbReference type="GO" id="GO:0008270">
    <property type="term" value="F:zinc ion binding"/>
    <property type="evidence" value="ECO:0007669"/>
    <property type="project" value="InterPro"/>
</dbReference>
<dbReference type="OrthoDB" id="3364175at2759"/>
<keyword evidence="2" id="KW-0238">DNA-binding</keyword>
<dbReference type="EMBL" id="KV878927">
    <property type="protein sequence ID" value="OJJ78809.1"/>
    <property type="molecule type" value="Genomic_DNA"/>
</dbReference>
<dbReference type="CDD" id="cd12148">
    <property type="entry name" value="fungal_TF_MHR"/>
    <property type="match status" value="1"/>
</dbReference>
<evidence type="ECO:0000313" key="7">
    <source>
        <dbReference type="Proteomes" id="UP000184300"/>
    </source>
</evidence>
<evidence type="ECO:0000256" key="3">
    <source>
        <dbReference type="ARBA" id="ARBA00023163"/>
    </source>
</evidence>
<name>A0A1L9V4M6_ASPGL</name>
<evidence type="ECO:0000256" key="1">
    <source>
        <dbReference type="ARBA" id="ARBA00023015"/>
    </source>
</evidence>
<keyword evidence="4" id="KW-0539">Nucleus</keyword>
<dbReference type="VEuPathDB" id="FungiDB:ASPGLDRAFT_1187373"/>
<protein>
    <recommendedName>
        <fullName evidence="5">Xylanolytic transcriptional activator regulatory domain-containing protein</fullName>
    </recommendedName>
</protein>
<evidence type="ECO:0000256" key="2">
    <source>
        <dbReference type="ARBA" id="ARBA00023125"/>
    </source>
</evidence>
<keyword evidence="3" id="KW-0804">Transcription</keyword>
<keyword evidence="7" id="KW-1185">Reference proteome</keyword>
<dbReference type="AlphaFoldDB" id="A0A1L9V4M6"/>
<evidence type="ECO:0000256" key="4">
    <source>
        <dbReference type="ARBA" id="ARBA00023242"/>
    </source>
</evidence>
<sequence>MLYVPVQSTYGIDNNQLDNNLRTQDPSSVDAFENRSLPKSVNEIHSLPTKADGLRLLNRFFSTIGVLLPYVSRADLLEKYEKGRNSNPPRFTRVLLVLLNVVWAHALASLHNGRAEVFYHRAMALLNPQTLQGSSYDLVRSLLLIVLFQQNHQRSVSSYTTHYLSVKAALQIGLCAPCVDSHTSDERIARKLLWAGIVSNDSLLSLTQGRPSIALEARSDSEWNLALRAETNLGCRYFSHFASLNIILVNAIGVLYGSNAGGRRSHDPQELICERLRLFCELEQWRDDAACFGGIVSHSTLLAGSFPATHDLLAIQVVISVCYYRLCMVLNFPLLASYLECILDGERKDWKSGLLRQNICQVIQNDWTAITEVRGTIQSIHKFSNEFINTYAARYMCNYTIFTATLHLFGILLIYKQDLHISPGISVQQIRHELQECLSVMGIFERTSLMTRKARSCIYRLLFTFDSLGDKSISIPSAPTDQETERFILEHTGQSINELLGQWSQDEVLDSDMSFFEIYSSIPLGE</sequence>
<accession>A0A1L9V4M6</accession>